<gene>
    <name evidence="9" type="ORF">IIF7_03351</name>
</gene>
<dbReference type="PANTHER" id="PTHR35803">
    <property type="entry name" value="GLUCAN 1,4-ALPHA-GLUCOSIDASE SUSB-RELATED"/>
    <property type="match status" value="1"/>
</dbReference>
<dbReference type="OrthoDB" id="57532at2"/>
<accession>A0A1Y1T7J3</accession>
<evidence type="ECO:0000313" key="9">
    <source>
        <dbReference type="EMBL" id="ORL47020.1"/>
    </source>
</evidence>
<sequence length="652" mass="75044">MYLSKIQDCLIWLAFFIGLGNAVNAQNKYELNSPDKDLKIAIEISDSIYYSVYAKEELLLGRSTLSLQLKNEILGVQPNFKKVSKSSGTQESAPIVPLKFSRIKKDFKGIRIHFDKDYAVEFKAFNEGFAYRFILDRKDSLAVFNENLNINFPSDYRLHLQQTPSFKTSYEYPYTHLKSSEFTSDENMSVLPVLIEAANNHKILISESDLSNYPAMFIKGTGNGLKSIFPKNPIDFEDEGDRSMKILKRADYIAKIEGKRNLPWRYFVISDKDTEILENTMSQNLATPNVLKDFEWIKPGQVSWEWWNGASPYNVDFVAGFNEETYKYFIDFASNFDIPYIIMDEGWAASTTDPYTPNPEIDLFELIEYGKERNVKIVLWLTWLTVEHHFDLFEKFAEWGIAGVKIDFMDRSDQWMVNYYERVAKEAAKHKLFVDFHGSFKPAGLEYKYPNILSYEGVLGMEQMERATPDNSLFLPFMRNAVGAMDYTPGAMISMQPEYYYSRRPNSAGVGTRAYQMALFVVFESGLQMLADNPTNYIKNKECTDFITEVPVTWDETIALEAKLGEYAIVAKRKGDKWFLGGIANSEKEERSFKIQLDFLEKGEELELTSFEDGINAKRQAMDYVKKTKTVKKGDILEITIVKNGGWAAKIE</sequence>
<keyword evidence="3" id="KW-0378">Hydrolase</keyword>
<name>A0A1Y1T7J3_9FLAO</name>
<evidence type="ECO:0000256" key="5">
    <source>
        <dbReference type="ARBA" id="ARBA00023295"/>
    </source>
</evidence>
<dbReference type="InterPro" id="IPR013785">
    <property type="entry name" value="Aldolase_TIM"/>
</dbReference>
<dbReference type="SUPFAM" id="SSF51445">
    <property type="entry name" value="(Trans)glycosidases"/>
    <property type="match status" value="1"/>
</dbReference>
<dbReference type="GO" id="GO:0016798">
    <property type="term" value="F:hydrolase activity, acting on glycosyl bonds"/>
    <property type="evidence" value="ECO:0007669"/>
    <property type="project" value="UniProtKB-KW"/>
</dbReference>
<dbReference type="Gene3D" id="3.20.20.70">
    <property type="entry name" value="Aldolase class I"/>
    <property type="match status" value="1"/>
</dbReference>
<evidence type="ECO:0000256" key="3">
    <source>
        <dbReference type="ARBA" id="ARBA00022801"/>
    </source>
</evidence>
<keyword evidence="5" id="KW-0326">Glycosidase</keyword>
<keyword evidence="10" id="KW-1185">Reference proteome</keyword>
<dbReference type="Pfam" id="PF14508">
    <property type="entry name" value="GH97_N"/>
    <property type="match status" value="1"/>
</dbReference>
<protein>
    <submittedName>
        <fullName evidence="9">Alpha-glucosidase</fullName>
    </submittedName>
</protein>
<dbReference type="EMBL" id="ARYN01000002">
    <property type="protein sequence ID" value="ORL47020.1"/>
    <property type="molecule type" value="Genomic_DNA"/>
</dbReference>
<dbReference type="InterPro" id="IPR029486">
    <property type="entry name" value="GH97_N"/>
</dbReference>
<evidence type="ECO:0000259" key="8">
    <source>
        <dbReference type="Pfam" id="PF14509"/>
    </source>
</evidence>
<dbReference type="InterPro" id="IPR017853">
    <property type="entry name" value="GH"/>
</dbReference>
<evidence type="ECO:0000256" key="4">
    <source>
        <dbReference type="ARBA" id="ARBA00022837"/>
    </source>
</evidence>
<dbReference type="STRING" id="1185767.IIF7_03351"/>
<dbReference type="InterPro" id="IPR014718">
    <property type="entry name" value="GH-type_carb-bd"/>
</dbReference>
<evidence type="ECO:0000259" key="7">
    <source>
        <dbReference type="Pfam" id="PF14508"/>
    </source>
</evidence>
<reference evidence="9 10" key="1">
    <citation type="submission" date="2013-04" db="EMBL/GenBank/DDBJ databases">
        <title>Zunongwangia sp. 22II14-10F7 Genome Sequencing.</title>
        <authorList>
            <person name="Lai Q."/>
            <person name="Shao Z."/>
        </authorList>
    </citation>
    <scope>NUCLEOTIDE SEQUENCE [LARGE SCALE GENOMIC DNA]</scope>
    <source>
        <strain evidence="9 10">22II14-10F7</strain>
    </source>
</reference>
<dbReference type="InterPro" id="IPR052720">
    <property type="entry name" value="Glycosyl_hydrolase_97"/>
</dbReference>
<organism evidence="9 10">
    <name type="scientific">Zunongwangia atlantica 22II14-10F7</name>
    <dbReference type="NCBI Taxonomy" id="1185767"/>
    <lineage>
        <taxon>Bacteria</taxon>
        <taxon>Pseudomonadati</taxon>
        <taxon>Bacteroidota</taxon>
        <taxon>Flavobacteriia</taxon>
        <taxon>Flavobacteriales</taxon>
        <taxon>Flavobacteriaceae</taxon>
        <taxon>Zunongwangia</taxon>
    </lineage>
</organism>
<evidence type="ECO:0000313" key="10">
    <source>
        <dbReference type="Proteomes" id="UP000192746"/>
    </source>
</evidence>
<comment type="subunit">
    <text evidence="2">Monomer.</text>
</comment>
<proteinExistence type="predicted"/>
<dbReference type="AlphaFoldDB" id="A0A1Y1T7J3"/>
<feature type="domain" description="Glycosyl-hydrolase 97 catalytic" evidence="6">
    <location>
        <begin position="306"/>
        <end position="458"/>
    </location>
</feature>
<dbReference type="Pfam" id="PF14509">
    <property type="entry name" value="GH97_C"/>
    <property type="match status" value="1"/>
</dbReference>
<comment type="caution">
    <text evidence="9">The sequence shown here is derived from an EMBL/GenBank/DDBJ whole genome shotgun (WGS) entry which is preliminary data.</text>
</comment>
<dbReference type="InterPro" id="IPR029483">
    <property type="entry name" value="GH97_C"/>
</dbReference>
<dbReference type="InterPro" id="IPR013780">
    <property type="entry name" value="Glyco_hydro_b"/>
</dbReference>
<dbReference type="RefSeq" id="WP_084840256.1">
    <property type="nucleotide sequence ID" value="NZ_ARYN01000002.1"/>
</dbReference>
<comment type="cofactor">
    <cofactor evidence="1">
        <name>Ca(2+)</name>
        <dbReference type="ChEBI" id="CHEBI:29108"/>
    </cofactor>
</comment>
<evidence type="ECO:0000256" key="2">
    <source>
        <dbReference type="ARBA" id="ARBA00011245"/>
    </source>
</evidence>
<keyword evidence="4" id="KW-0106">Calcium</keyword>
<dbReference type="PANTHER" id="PTHR35803:SF2">
    <property type="entry name" value="RETAINING ALPHA-GALACTOSIDASE"/>
    <property type="match status" value="1"/>
</dbReference>
<dbReference type="Pfam" id="PF10566">
    <property type="entry name" value="Glyco_hydro_97"/>
    <property type="match status" value="1"/>
</dbReference>
<dbReference type="InterPro" id="IPR019563">
    <property type="entry name" value="GH97_catalytic"/>
</dbReference>
<dbReference type="Gene3D" id="2.60.40.1180">
    <property type="entry name" value="Golgi alpha-mannosidase II"/>
    <property type="match status" value="1"/>
</dbReference>
<feature type="domain" description="Glycosyl-hydrolase 97 N-terminal" evidence="7">
    <location>
        <begin position="31"/>
        <end position="288"/>
    </location>
</feature>
<feature type="domain" description="Glycosyl-hydrolase 97 C-terminal oligomerisation" evidence="8">
    <location>
        <begin position="553"/>
        <end position="651"/>
    </location>
</feature>
<evidence type="ECO:0000259" key="6">
    <source>
        <dbReference type="Pfam" id="PF10566"/>
    </source>
</evidence>
<dbReference type="Gene3D" id="2.70.98.10">
    <property type="match status" value="1"/>
</dbReference>
<dbReference type="Proteomes" id="UP000192746">
    <property type="component" value="Unassembled WGS sequence"/>
</dbReference>
<evidence type="ECO:0000256" key="1">
    <source>
        <dbReference type="ARBA" id="ARBA00001913"/>
    </source>
</evidence>
<dbReference type="GO" id="GO:0030246">
    <property type="term" value="F:carbohydrate binding"/>
    <property type="evidence" value="ECO:0007669"/>
    <property type="project" value="InterPro"/>
</dbReference>